<dbReference type="AlphaFoldDB" id="A0A9P0HUQ3"/>
<keyword evidence="2" id="KW-1185">Reference proteome</keyword>
<name>A0A9P0HUQ3_SPOLI</name>
<proteinExistence type="predicted"/>
<reference evidence="1" key="1">
    <citation type="submission" date="2022-02" db="EMBL/GenBank/DDBJ databases">
        <authorList>
            <person name="King R."/>
        </authorList>
    </citation>
    <scope>NUCLEOTIDE SEQUENCE</scope>
</reference>
<dbReference type="EMBL" id="LR824542">
    <property type="protein sequence ID" value="CAH1635676.1"/>
    <property type="molecule type" value="Genomic_DNA"/>
</dbReference>
<accession>A0A9P0HUQ3</accession>
<evidence type="ECO:0000313" key="1">
    <source>
        <dbReference type="EMBL" id="CAH1635676.1"/>
    </source>
</evidence>
<protein>
    <submittedName>
        <fullName evidence="1">Uncharacterized protein</fullName>
    </submittedName>
</protein>
<sequence length="101" mass="11418">MLSARDIFILRSVFLRVRDAVGGNGVRPNGIRAPTSFRVSSCGRNTSLHLNYVRACSGKLSRYLHYKNVLTFAPDQILDRNVLSKVLVEHYYTCMDIRPGC</sequence>
<evidence type="ECO:0000313" key="2">
    <source>
        <dbReference type="Proteomes" id="UP001153321"/>
    </source>
</evidence>
<dbReference type="Proteomes" id="UP001153321">
    <property type="component" value="Chromosome 11"/>
</dbReference>
<organism evidence="1 2">
    <name type="scientific">Spodoptera littoralis</name>
    <name type="common">Egyptian cotton leafworm</name>
    <dbReference type="NCBI Taxonomy" id="7109"/>
    <lineage>
        <taxon>Eukaryota</taxon>
        <taxon>Metazoa</taxon>
        <taxon>Ecdysozoa</taxon>
        <taxon>Arthropoda</taxon>
        <taxon>Hexapoda</taxon>
        <taxon>Insecta</taxon>
        <taxon>Pterygota</taxon>
        <taxon>Neoptera</taxon>
        <taxon>Endopterygota</taxon>
        <taxon>Lepidoptera</taxon>
        <taxon>Glossata</taxon>
        <taxon>Ditrysia</taxon>
        <taxon>Noctuoidea</taxon>
        <taxon>Noctuidae</taxon>
        <taxon>Amphipyrinae</taxon>
        <taxon>Spodoptera</taxon>
    </lineage>
</organism>
<gene>
    <name evidence="1" type="ORF">SPLIT_LOCUS1038</name>
</gene>